<protein>
    <submittedName>
        <fullName evidence="1">Uncharacterized protein</fullName>
    </submittedName>
</protein>
<comment type="caution">
    <text evidence="1">The sequence shown here is derived from an EMBL/GenBank/DDBJ whole genome shotgun (WGS) entry which is preliminary data.</text>
</comment>
<dbReference type="Proteomes" id="UP000005536">
    <property type="component" value="Unassembled WGS sequence"/>
</dbReference>
<dbReference type="EMBL" id="ADBF01000030">
    <property type="protein sequence ID" value="EFE50041.1"/>
    <property type="molecule type" value="Genomic_DNA"/>
</dbReference>
<gene>
    <name evidence="1" type="ORF">NEIELOOT_01295</name>
</gene>
<dbReference type="AlphaFoldDB" id="D4DQF7"/>
<name>D4DQF7_NEIEG</name>
<reference evidence="1 2" key="1">
    <citation type="submission" date="2010-02" db="EMBL/GenBank/DDBJ databases">
        <authorList>
            <person name="Weinstock G."/>
            <person name="Sodergren E."/>
            <person name="Clifton S."/>
            <person name="Fulton L."/>
            <person name="Fulton B."/>
            <person name="Courtney L."/>
            <person name="Fronick C."/>
            <person name="Harrison M."/>
            <person name="Strong C."/>
            <person name="Farmer C."/>
            <person name="Delahaunty K."/>
            <person name="Markovic C."/>
            <person name="Hall O."/>
            <person name="Minx P."/>
            <person name="Tomlinson C."/>
            <person name="Mitreva M."/>
            <person name="Nelson J."/>
            <person name="Hou S."/>
            <person name="Wollam A."/>
            <person name="Pepin K.H."/>
            <person name="Johnson M."/>
            <person name="Bhonagiri V."/>
            <person name="Zhang X."/>
            <person name="Suruliraj S."/>
            <person name="Warren W."/>
            <person name="Chinwalla A."/>
            <person name="Mardis E.R."/>
            <person name="Wilson R.K."/>
        </authorList>
    </citation>
    <scope>NUCLEOTIDE SEQUENCE [LARGE SCALE GENOMIC DNA]</scope>
    <source>
        <strain evidence="1 2">ATCC 29315</strain>
    </source>
</reference>
<accession>D4DQF7</accession>
<proteinExistence type="predicted"/>
<evidence type="ECO:0000313" key="2">
    <source>
        <dbReference type="Proteomes" id="UP000005536"/>
    </source>
</evidence>
<organism evidence="1 2">
    <name type="scientific">Neisseria elongata subsp. glycolytica ATCC 29315</name>
    <dbReference type="NCBI Taxonomy" id="546263"/>
    <lineage>
        <taxon>Bacteria</taxon>
        <taxon>Pseudomonadati</taxon>
        <taxon>Pseudomonadota</taxon>
        <taxon>Betaproteobacteria</taxon>
        <taxon>Neisseriales</taxon>
        <taxon>Neisseriaceae</taxon>
        <taxon>Neisseria</taxon>
    </lineage>
</organism>
<sequence>MPLFGVNHAHAAGLAQPVDFDLAAEEDAAQDQPAHAFGMGFGVGQREGAAPRAAEYQPAFDAQHFAYFFNVGHQIPSRVLAGFGVGQGTAAAALVDDDDAVFFGVEKSAAGRRCARARAAVQEDDGDAVGVAAFFPVDLMDGGYLQQAAADGFSNRMHGFLLVVGRPSERWFSDSLRLIQADFDVVDQAGRTQSGGSQYD</sequence>
<evidence type="ECO:0000313" key="1">
    <source>
        <dbReference type="EMBL" id="EFE50041.1"/>
    </source>
</evidence>